<keyword evidence="2" id="KW-0560">Oxidoreductase</keyword>
<dbReference type="Gene3D" id="3.40.50.720">
    <property type="entry name" value="NAD(P)-binding Rossmann-like Domain"/>
    <property type="match status" value="1"/>
</dbReference>
<gene>
    <name evidence="3" type="ORF">LX70_01831</name>
</gene>
<dbReference type="GO" id="GO:0016491">
    <property type="term" value="F:oxidoreductase activity"/>
    <property type="evidence" value="ECO:0007669"/>
    <property type="project" value="UniProtKB-KW"/>
</dbReference>
<dbReference type="SUPFAM" id="SSF51735">
    <property type="entry name" value="NAD(P)-binding Rossmann-fold domains"/>
    <property type="match status" value="1"/>
</dbReference>
<dbReference type="RefSeq" id="WP_146111574.1">
    <property type="nucleotide sequence ID" value="NZ_PVEP01000003.1"/>
</dbReference>
<dbReference type="AlphaFoldDB" id="A0A2S8S858"/>
<comment type="similarity">
    <text evidence="1">Belongs to the Gfo/Idh/MocA family.</text>
</comment>
<sequence>MRIAVIGAGSIGRRHHGNLETLGAKAVLIPYREFRPDGSQLEGCDGVVVATATQIRRPLIELAAARGLPFYVEKPLSHDRAELAAIEAAAATVAERSMIGYMMRYHPAFRYLARMDLSDIYRARFEIGHDVRQWRENWNFADSYAARSGGGGVLLDLCHELDMAVTLFPALTPDSVTSLGHDRYPGVDFSDEIALSGGNAAATVSMDYLSPAFLRRLNLRGTTHTVEFDLHAENYLIATHGVWEQLSLPFERNAMFLAAMADFLALIAGETVSDVEHLPRFDLALPSARRIVEAYEARHFTGTIAGDY</sequence>
<dbReference type="PANTHER" id="PTHR42840">
    <property type="entry name" value="NAD(P)-BINDING ROSSMANN-FOLD SUPERFAMILY PROTEIN-RELATED"/>
    <property type="match status" value="1"/>
</dbReference>
<dbReference type="Gene3D" id="3.30.360.10">
    <property type="entry name" value="Dihydrodipicolinate Reductase, domain 2"/>
    <property type="match status" value="1"/>
</dbReference>
<dbReference type="OrthoDB" id="9792935at2"/>
<keyword evidence="4" id="KW-1185">Reference proteome</keyword>
<dbReference type="InterPro" id="IPR036291">
    <property type="entry name" value="NAD(P)-bd_dom_sf"/>
</dbReference>
<protein>
    <submittedName>
        <fullName evidence="3">Putative dehydrogenase</fullName>
    </submittedName>
</protein>
<dbReference type="PANTHER" id="PTHR42840:SF3">
    <property type="entry name" value="BINDING ROSSMANN FOLD OXIDOREDUCTASE, PUTATIVE (AFU_ORTHOLOGUE AFUA_2G10240)-RELATED"/>
    <property type="match status" value="1"/>
</dbReference>
<name>A0A2S8S858_9RHOB</name>
<accession>A0A2S8S858</accession>
<dbReference type="SUPFAM" id="SSF55347">
    <property type="entry name" value="Glyceraldehyde-3-phosphate dehydrogenase-like, C-terminal domain"/>
    <property type="match status" value="1"/>
</dbReference>
<evidence type="ECO:0000313" key="4">
    <source>
        <dbReference type="Proteomes" id="UP000238338"/>
    </source>
</evidence>
<organism evidence="3 4">
    <name type="scientific">Albidovulum denitrificans</name>
    <dbReference type="NCBI Taxonomy" id="404881"/>
    <lineage>
        <taxon>Bacteria</taxon>
        <taxon>Pseudomonadati</taxon>
        <taxon>Pseudomonadota</taxon>
        <taxon>Alphaproteobacteria</taxon>
        <taxon>Rhodobacterales</taxon>
        <taxon>Paracoccaceae</taxon>
        <taxon>Albidovulum</taxon>
    </lineage>
</organism>
<comment type="caution">
    <text evidence="3">The sequence shown here is derived from an EMBL/GenBank/DDBJ whole genome shotgun (WGS) entry which is preliminary data.</text>
</comment>
<reference evidence="3 4" key="1">
    <citation type="submission" date="2018-02" db="EMBL/GenBank/DDBJ databases">
        <title>Genomic Encyclopedia of Archaeal and Bacterial Type Strains, Phase II (KMG-II): from individual species to whole genera.</title>
        <authorList>
            <person name="Goeker M."/>
        </authorList>
    </citation>
    <scope>NUCLEOTIDE SEQUENCE [LARGE SCALE GENOMIC DNA]</scope>
    <source>
        <strain evidence="3 4">DSM 18921</strain>
    </source>
</reference>
<evidence type="ECO:0000256" key="2">
    <source>
        <dbReference type="ARBA" id="ARBA00023002"/>
    </source>
</evidence>
<evidence type="ECO:0000256" key="1">
    <source>
        <dbReference type="ARBA" id="ARBA00010928"/>
    </source>
</evidence>
<evidence type="ECO:0000313" key="3">
    <source>
        <dbReference type="EMBL" id="PQV56976.1"/>
    </source>
</evidence>
<dbReference type="Proteomes" id="UP000238338">
    <property type="component" value="Unassembled WGS sequence"/>
</dbReference>
<dbReference type="EMBL" id="PVEP01000003">
    <property type="protein sequence ID" value="PQV56976.1"/>
    <property type="molecule type" value="Genomic_DNA"/>
</dbReference>
<proteinExistence type="inferred from homology"/>